<feature type="domain" description="FAD-binding FR-type" evidence="7">
    <location>
        <begin position="236"/>
        <end position="346"/>
    </location>
</feature>
<dbReference type="InterPro" id="IPR013121">
    <property type="entry name" value="Fe_red_NAD-bd_6"/>
</dbReference>
<dbReference type="Pfam" id="PF08030">
    <property type="entry name" value="NAD_binding_6"/>
    <property type="match status" value="1"/>
</dbReference>
<dbReference type="PROSITE" id="PS51384">
    <property type="entry name" value="FAD_FR"/>
    <property type="match status" value="1"/>
</dbReference>
<sequence>MPRLTNAALLQHGLPKWRTGLVRYQTELQFLVLYTLVNLLAFWLKWRSFPLDVIAGYYAKLAKACAQLVLVNAMFVLLPMCRSVVAALRNIRLLWYIFPFDHHIVFHQLAGAVILVAGVVHTAAWLVIAVRARDASDADWARSMLNTNKIKLLRYGALVEIAAALPMWTGVAMLVCAAIAVPCTLQCVRKSNFNLFWLTHLLFLPFLIFLFLHGAAAWVAPPQAWFWVAGPIAIYMVERRFRVTTMFGGQTRLKKVHVMSNAVVLYMKKPRGFHNFRPGMYLYLNVPELSKFEWHPFTISSAPDDDDLTVHIRVAGDWTSALHTRLKEFPMPSIAIDGPVGAPSIEYSNYSTVVLVAGGIGVTPFASILKHLLHVWEQHRCPACGSVQLPKRMQLKRVHFYWVTKEQLTWTVAYLTPLGGQRQSTAGPLKLIQSFMHARQDRDIFTGLQRSKMHMGRPDWYVSVGYLHRR</sequence>
<feature type="transmembrane region" description="Helical" evidence="6">
    <location>
        <begin position="28"/>
        <end position="46"/>
    </location>
</feature>
<evidence type="ECO:0000256" key="2">
    <source>
        <dbReference type="ARBA" id="ARBA00022692"/>
    </source>
</evidence>
<dbReference type="PRINTS" id="PR00410">
    <property type="entry name" value="PHEHYDRXLASE"/>
</dbReference>
<proteinExistence type="predicted"/>
<reference evidence="9 10" key="1">
    <citation type="submission" date="2019-03" db="EMBL/GenBank/DDBJ databases">
        <authorList>
            <person name="Gaulin E."/>
            <person name="Dumas B."/>
        </authorList>
    </citation>
    <scope>NUCLEOTIDE SEQUENCE [LARGE SCALE GENOMIC DNA]</scope>
    <source>
        <strain evidence="9">CBS 568.67</strain>
    </source>
</reference>
<evidence type="ECO:0000313" key="8">
    <source>
        <dbReference type="EMBL" id="KAF0693275.1"/>
    </source>
</evidence>
<keyword evidence="3 6" id="KW-1133">Transmembrane helix</keyword>
<evidence type="ECO:0000259" key="7">
    <source>
        <dbReference type="PROSITE" id="PS51384"/>
    </source>
</evidence>
<organism evidence="9 10">
    <name type="scientific">Aphanomyces stellatus</name>
    <dbReference type="NCBI Taxonomy" id="120398"/>
    <lineage>
        <taxon>Eukaryota</taxon>
        <taxon>Sar</taxon>
        <taxon>Stramenopiles</taxon>
        <taxon>Oomycota</taxon>
        <taxon>Saprolegniomycetes</taxon>
        <taxon>Saprolegniales</taxon>
        <taxon>Verrucalvaceae</taxon>
        <taxon>Aphanomyces</taxon>
    </lineage>
</organism>
<protein>
    <submittedName>
        <fullName evidence="9">Aste57867_15752 protein</fullName>
    </submittedName>
</protein>
<dbReference type="PANTHER" id="PTHR11972:SF153">
    <property type="entry name" value="SUPEROXIDE-GENERATING NADPH OXIDASE HEAVY CHAIN SUBUNIT A"/>
    <property type="match status" value="1"/>
</dbReference>
<comment type="subcellular location">
    <subcellularLocation>
        <location evidence="1">Membrane</location>
        <topology evidence="1">Multi-pass membrane protein</topology>
    </subcellularLocation>
</comment>
<evidence type="ECO:0000256" key="6">
    <source>
        <dbReference type="SAM" id="Phobius"/>
    </source>
</evidence>
<dbReference type="InterPro" id="IPR050369">
    <property type="entry name" value="RBOH/FRE"/>
</dbReference>
<evidence type="ECO:0000313" key="9">
    <source>
        <dbReference type="EMBL" id="VFT92541.1"/>
    </source>
</evidence>
<keyword evidence="4" id="KW-0560">Oxidoreductase</keyword>
<dbReference type="Gene3D" id="2.40.30.10">
    <property type="entry name" value="Translation factors"/>
    <property type="match status" value="1"/>
</dbReference>
<gene>
    <name evidence="9" type="primary">Aste57867_15752</name>
    <name evidence="8" type="ORF">As57867_015696</name>
    <name evidence="9" type="ORF">ASTE57867_15752</name>
</gene>
<dbReference type="InterPro" id="IPR017927">
    <property type="entry name" value="FAD-bd_FR_type"/>
</dbReference>
<name>A0A485L561_9STRA</name>
<dbReference type="InterPro" id="IPR039261">
    <property type="entry name" value="FNR_nucleotide-bd"/>
</dbReference>
<accession>A0A485L561</accession>
<evidence type="ECO:0000313" key="10">
    <source>
        <dbReference type="Proteomes" id="UP000332933"/>
    </source>
</evidence>
<dbReference type="Pfam" id="PF01794">
    <property type="entry name" value="Ferric_reduct"/>
    <property type="match status" value="1"/>
</dbReference>
<dbReference type="CDD" id="cd06186">
    <property type="entry name" value="NOX_Duox_like_FAD_NADP"/>
    <property type="match status" value="1"/>
</dbReference>
<dbReference type="GO" id="GO:0016491">
    <property type="term" value="F:oxidoreductase activity"/>
    <property type="evidence" value="ECO:0007669"/>
    <property type="project" value="UniProtKB-KW"/>
</dbReference>
<dbReference type="InterPro" id="IPR013130">
    <property type="entry name" value="Fe3_Rdtase_TM_dom"/>
</dbReference>
<evidence type="ECO:0000256" key="5">
    <source>
        <dbReference type="ARBA" id="ARBA00023136"/>
    </source>
</evidence>
<dbReference type="AlphaFoldDB" id="A0A485L561"/>
<keyword evidence="10" id="KW-1185">Reference proteome</keyword>
<dbReference type="SUPFAM" id="SSF63380">
    <property type="entry name" value="Riboflavin synthase domain-like"/>
    <property type="match status" value="1"/>
</dbReference>
<dbReference type="InterPro" id="IPR013112">
    <property type="entry name" value="FAD-bd_8"/>
</dbReference>
<feature type="transmembrane region" description="Helical" evidence="6">
    <location>
        <begin position="193"/>
        <end position="212"/>
    </location>
</feature>
<dbReference type="InterPro" id="IPR017938">
    <property type="entry name" value="Riboflavin_synthase-like_b-brl"/>
</dbReference>
<evidence type="ECO:0000256" key="1">
    <source>
        <dbReference type="ARBA" id="ARBA00004141"/>
    </source>
</evidence>
<dbReference type="EMBL" id="VJMH01005735">
    <property type="protein sequence ID" value="KAF0693275.1"/>
    <property type="molecule type" value="Genomic_DNA"/>
</dbReference>
<dbReference type="Gene3D" id="3.40.50.80">
    <property type="entry name" value="Nucleotide-binding domain of ferredoxin-NADP reductase (FNR) module"/>
    <property type="match status" value="1"/>
</dbReference>
<dbReference type="OrthoDB" id="202327at2759"/>
<dbReference type="Proteomes" id="UP000332933">
    <property type="component" value="Unassembled WGS sequence"/>
</dbReference>
<evidence type="ECO:0000256" key="3">
    <source>
        <dbReference type="ARBA" id="ARBA00022989"/>
    </source>
</evidence>
<feature type="transmembrane region" description="Helical" evidence="6">
    <location>
        <begin position="66"/>
        <end position="88"/>
    </location>
</feature>
<keyword evidence="5 6" id="KW-0472">Membrane</keyword>
<dbReference type="Pfam" id="PF08022">
    <property type="entry name" value="FAD_binding_8"/>
    <property type="match status" value="1"/>
</dbReference>
<dbReference type="GO" id="GO:0005886">
    <property type="term" value="C:plasma membrane"/>
    <property type="evidence" value="ECO:0007669"/>
    <property type="project" value="TreeGrafter"/>
</dbReference>
<dbReference type="EMBL" id="CAADRA010005756">
    <property type="protein sequence ID" value="VFT92541.1"/>
    <property type="molecule type" value="Genomic_DNA"/>
</dbReference>
<evidence type="ECO:0000256" key="4">
    <source>
        <dbReference type="ARBA" id="ARBA00023002"/>
    </source>
</evidence>
<keyword evidence="2 6" id="KW-0812">Transmembrane</keyword>
<dbReference type="SUPFAM" id="SSF52343">
    <property type="entry name" value="Ferredoxin reductase-like, C-terminal NADP-linked domain"/>
    <property type="match status" value="1"/>
</dbReference>
<reference evidence="8" key="2">
    <citation type="submission" date="2019-06" db="EMBL/GenBank/DDBJ databases">
        <title>Genomics analysis of Aphanomyces spp. identifies a new class of oomycete effector associated with host adaptation.</title>
        <authorList>
            <person name="Gaulin E."/>
        </authorList>
    </citation>
    <scope>NUCLEOTIDE SEQUENCE</scope>
    <source>
        <strain evidence="8">CBS 578.67</strain>
    </source>
</reference>
<feature type="transmembrane region" description="Helical" evidence="6">
    <location>
        <begin position="109"/>
        <end position="132"/>
    </location>
</feature>
<dbReference type="PANTHER" id="PTHR11972">
    <property type="entry name" value="NADPH OXIDASE"/>
    <property type="match status" value="1"/>
</dbReference>
<feature type="transmembrane region" description="Helical" evidence="6">
    <location>
        <begin position="152"/>
        <end position="181"/>
    </location>
</feature>